<dbReference type="PANTHER" id="PTHR37418">
    <property type="entry name" value="3-KETO-5-AMINOHEXANOATE CLEAVAGE ENZYME-RELATED"/>
    <property type="match status" value="1"/>
</dbReference>
<dbReference type="InterPro" id="IPR013785">
    <property type="entry name" value="Aldolase_TIM"/>
</dbReference>
<evidence type="ECO:0000313" key="6">
    <source>
        <dbReference type="Proteomes" id="UP001596109"/>
    </source>
</evidence>
<gene>
    <name evidence="5" type="ORF">ACFPRA_04410</name>
</gene>
<evidence type="ECO:0000256" key="1">
    <source>
        <dbReference type="ARBA" id="ARBA00001947"/>
    </source>
</evidence>
<name>A0ABW0THE3_9BACL</name>
<dbReference type="Pfam" id="PF05853">
    <property type="entry name" value="BKACE"/>
    <property type="match status" value="1"/>
</dbReference>
<keyword evidence="2" id="KW-0808">Transferase</keyword>
<keyword evidence="3" id="KW-0479">Metal-binding</keyword>
<proteinExistence type="predicted"/>
<sequence length="290" mass="32144">MEKLIITVAPTGAQTTREHTPHVPLSPKEIADSVYESWKEGAAIAHIHVRDYKGNNTLDLDTYKEVIDRVQDKCDIILNLTTAGGLENDEEARLKVCELNPEMASFDAGTMNFGQDVFHNTPLFLENLAAVTKERQIKPEIEIFDVGMIDNALRIAKKGLLEEPYHFQFVLGVQGGMAATPKNLMFLVDSIPKGSTWSAIGASKDQLTINTLSILLGGHVRVGMEDSVYYRKGELATTNAQFVKRIVELSTILGREIATPDEARKILGLVRTNEKKNSESIAISNRSMEF</sequence>
<reference evidence="6" key="1">
    <citation type="journal article" date="2019" name="Int. J. Syst. Evol. Microbiol.">
        <title>The Global Catalogue of Microorganisms (GCM) 10K type strain sequencing project: providing services to taxonomists for standard genome sequencing and annotation.</title>
        <authorList>
            <consortium name="The Broad Institute Genomics Platform"/>
            <consortium name="The Broad Institute Genome Sequencing Center for Infectious Disease"/>
            <person name="Wu L."/>
            <person name="Ma J."/>
        </authorList>
    </citation>
    <scope>NUCLEOTIDE SEQUENCE [LARGE SCALE GENOMIC DNA]</scope>
    <source>
        <strain evidence="6">CGMCC 4.1434</strain>
    </source>
</reference>
<dbReference type="RefSeq" id="WP_381431131.1">
    <property type="nucleotide sequence ID" value="NZ_JBHSNO010000005.1"/>
</dbReference>
<dbReference type="PANTHER" id="PTHR37418:SF2">
    <property type="entry name" value="3-KETO-5-AMINOHEXANOATE CLEAVAGE ENZYME"/>
    <property type="match status" value="1"/>
</dbReference>
<comment type="cofactor">
    <cofactor evidence="1">
        <name>Zn(2+)</name>
        <dbReference type="ChEBI" id="CHEBI:29105"/>
    </cofactor>
</comment>
<evidence type="ECO:0000256" key="3">
    <source>
        <dbReference type="ARBA" id="ARBA00022723"/>
    </source>
</evidence>
<accession>A0ABW0THE3</accession>
<keyword evidence="6" id="KW-1185">Reference proteome</keyword>
<comment type="caution">
    <text evidence="5">The sequence shown here is derived from an EMBL/GenBank/DDBJ whole genome shotgun (WGS) entry which is preliminary data.</text>
</comment>
<evidence type="ECO:0000313" key="5">
    <source>
        <dbReference type="EMBL" id="MFC5588111.1"/>
    </source>
</evidence>
<dbReference type="Gene3D" id="3.20.20.70">
    <property type="entry name" value="Aldolase class I"/>
    <property type="match status" value="1"/>
</dbReference>
<organism evidence="5 6">
    <name type="scientific">Sporosarcina soli</name>
    <dbReference type="NCBI Taxonomy" id="334736"/>
    <lineage>
        <taxon>Bacteria</taxon>
        <taxon>Bacillati</taxon>
        <taxon>Bacillota</taxon>
        <taxon>Bacilli</taxon>
        <taxon>Bacillales</taxon>
        <taxon>Caryophanaceae</taxon>
        <taxon>Sporosarcina</taxon>
    </lineage>
</organism>
<dbReference type="Proteomes" id="UP001596109">
    <property type="component" value="Unassembled WGS sequence"/>
</dbReference>
<evidence type="ECO:0000256" key="2">
    <source>
        <dbReference type="ARBA" id="ARBA00022679"/>
    </source>
</evidence>
<keyword evidence="4" id="KW-0862">Zinc</keyword>
<dbReference type="InterPro" id="IPR008567">
    <property type="entry name" value="BKACE"/>
</dbReference>
<evidence type="ECO:0000256" key="4">
    <source>
        <dbReference type="ARBA" id="ARBA00022833"/>
    </source>
</evidence>
<dbReference type="EMBL" id="JBHSNO010000005">
    <property type="protein sequence ID" value="MFC5588111.1"/>
    <property type="molecule type" value="Genomic_DNA"/>
</dbReference>
<protein>
    <submittedName>
        <fullName evidence="5">3-keto-5-aminohexanoate cleavage protein</fullName>
    </submittedName>
</protein>